<keyword evidence="3" id="KW-1185">Reference proteome</keyword>
<organism evidence="2 3">
    <name type="scientific">Endozoicomonas elysicola</name>
    <dbReference type="NCBI Taxonomy" id="305900"/>
    <lineage>
        <taxon>Bacteria</taxon>
        <taxon>Pseudomonadati</taxon>
        <taxon>Pseudomonadota</taxon>
        <taxon>Gammaproteobacteria</taxon>
        <taxon>Oceanospirillales</taxon>
        <taxon>Endozoicomonadaceae</taxon>
        <taxon>Endozoicomonas</taxon>
    </lineage>
</organism>
<dbReference type="STRING" id="305900.GV64_20790"/>
<dbReference type="InterPro" id="IPR012902">
    <property type="entry name" value="N_methyl_site"/>
</dbReference>
<keyword evidence="1" id="KW-1133">Transmembrane helix</keyword>
<dbReference type="InterPro" id="IPR032092">
    <property type="entry name" value="PilW"/>
</dbReference>
<evidence type="ECO:0000313" key="2">
    <source>
        <dbReference type="EMBL" id="KEI72835.1"/>
    </source>
</evidence>
<reference evidence="2 3" key="1">
    <citation type="submission" date="2014-06" db="EMBL/GenBank/DDBJ databases">
        <title>Whole Genome Sequences of Three Symbiotic Endozoicomonas Bacteria.</title>
        <authorList>
            <person name="Neave M.J."/>
            <person name="Apprill A."/>
            <person name="Voolstra C.R."/>
        </authorList>
    </citation>
    <scope>NUCLEOTIDE SEQUENCE [LARGE SCALE GENOMIC DNA]</scope>
    <source>
        <strain evidence="2 3">DSM 22380</strain>
    </source>
</reference>
<dbReference type="GO" id="GO:0043683">
    <property type="term" value="P:type IV pilus assembly"/>
    <property type="evidence" value="ECO:0007669"/>
    <property type="project" value="InterPro"/>
</dbReference>
<dbReference type="RefSeq" id="WP_020581515.1">
    <property type="nucleotide sequence ID" value="NZ_JOJP01000001.1"/>
</dbReference>
<gene>
    <name evidence="2" type="ORF">GV64_20790</name>
</gene>
<accession>A0A081KFA9</accession>
<protein>
    <recommendedName>
        <fullName evidence="4">Pilus assembly protein PilW</fullName>
    </recommendedName>
</protein>
<dbReference type="eggNOG" id="COG4966">
    <property type="taxonomic scope" value="Bacteria"/>
</dbReference>
<dbReference type="Pfam" id="PF07963">
    <property type="entry name" value="N_methyl"/>
    <property type="match status" value="1"/>
</dbReference>
<proteinExistence type="predicted"/>
<comment type="caution">
    <text evidence="2">The sequence shown here is derived from an EMBL/GenBank/DDBJ whole genome shotgun (WGS) entry which is preliminary data.</text>
</comment>
<name>A0A081KFA9_9GAMM</name>
<keyword evidence="1" id="KW-0472">Membrane</keyword>
<evidence type="ECO:0008006" key="4">
    <source>
        <dbReference type="Google" id="ProtNLM"/>
    </source>
</evidence>
<dbReference type="Pfam" id="PF16074">
    <property type="entry name" value="PilW"/>
    <property type="match status" value="1"/>
</dbReference>
<dbReference type="EMBL" id="JOJP01000001">
    <property type="protein sequence ID" value="KEI72835.1"/>
    <property type="molecule type" value="Genomic_DNA"/>
</dbReference>
<evidence type="ECO:0000256" key="1">
    <source>
        <dbReference type="SAM" id="Phobius"/>
    </source>
</evidence>
<dbReference type="AlphaFoldDB" id="A0A081KFA9"/>
<feature type="transmembrane region" description="Helical" evidence="1">
    <location>
        <begin position="12"/>
        <end position="37"/>
    </location>
</feature>
<evidence type="ECO:0000313" key="3">
    <source>
        <dbReference type="Proteomes" id="UP000027997"/>
    </source>
</evidence>
<keyword evidence="1" id="KW-0812">Transmembrane</keyword>
<dbReference type="Proteomes" id="UP000027997">
    <property type="component" value="Unassembled WGS sequence"/>
</dbReference>
<sequence length="264" mass="28215">MKRTEVINHQKGFSIIEMMLAFVMGLIIAGSALQLMISNSRSASVNEFIATAQENGRHSLYIMSSEFRRAGFRAQAGTAPPPPFYRGACEGDTICTVDGGGTNSDRVAIQYEPLTDPITGNGRDCAGGTVTGGALTADVYFVAPDANNINTLFCLGYDPVTGLPWPPGNALALVQGVERFQAVYGVAIPGTTNINQYVTAAAVADWREVVGIRVGVLVGAGELSRVFDSRARTYNLLNSGDLTFNDQTPRYMYSTAIRLNNTGL</sequence>